<dbReference type="SUPFAM" id="SSF46785">
    <property type="entry name" value="Winged helix' DNA-binding domain"/>
    <property type="match status" value="1"/>
</dbReference>
<reference evidence="1 2" key="1">
    <citation type="submission" date="2019-02" db="EMBL/GenBank/DDBJ databases">
        <title>Deep-cultivation of Planctomycetes and their phenomic and genomic characterization uncovers novel biology.</title>
        <authorList>
            <person name="Wiegand S."/>
            <person name="Jogler M."/>
            <person name="Boedeker C."/>
            <person name="Pinto D."/>
            <person name="Vollmers J."/>
            <person name="Rivas-Marin E."/>
            <person name="Kohn T."/>
            <person name="Peeters S.H."/>
            <person name="Heuer A."/>
            <person name="Rast P."/>
            <person name="Oberbeckmann S."/>
            <person name="Bunk B."/>
            <person name="Jeske O."/>
            <person name="Meyerdierks A."/>
            <person name="Storesund J.E."/>
            <person name="Kallscheuer N."/>
            <person name="Luecker S."/>
            <person name="Lage O.M."/>
            <person name="Pohl T."/>
            <person name="Merkel B.J."/>
            <person name="Hornburger P."/>
            <person name="Mueller R.-W."/>
            <person name="Bruemmer F."/>
            <person name="Labrenz M."/>
            <person name="Spormann A.M."/>
            <person name="Op den Camp H."/>
            <person name="Overmann J."/>
            <person name="Amann R."/>
            <person name="Jetten M.S.M."/>
            <person name="Mascher T."/>
            <person name="Medema M.H."/>
            <person name="Devos D.P."/>
            <person name="Kaster A.-K."/>
            <person name="Ovreas L."/>
            <person name="Rohde M."/>
            <person name="Galperin M.Y."/>
            <person name="Jogler C."/>
        </authorList>
    </citation>
    <scope>NUCLEOTIDE SEQUENCE [LARGE SCALE GENOMIC DNA]</scope>
    <source>
        <strain evidence="1 2">ETA_A8</strain>
    </source>
</reference>
<protein>
    <submittedName>
        <fullName evidence="1">MarR family protein</fullName>
    </submittedName>
</protein>
<proteinExistence type="predicted"/>
<evidence type="ECO:0000313" key="2">
    <source>
        <dbReference type="Proteomes" id="UP000315017"/>
    </source>
</evidence>
<dbReference type="InterPro" id="IPR036388">
    <property type="entry name" value="WH-like_DNA-bd_sf"/>
</dbReference>
<dbReference type="EMBL" id="CP036274">
    <property type="protein sequence ID" value="QDU26926.1"/>
    <property type="molecule type" value="Genomic_DNA"/>
</dbReference>
<dbReference type="RefSeq" id="WP_145087808.1">
    <property type="nucleotide sequence ID" value="NZ_CP036274.1"/>
</dbReference>
<gene>
    <name evidence="1" type="ORF">ETAA8_20100</name>
</gene>
<dbReference type="Pfam" id="PF13412">
    <property type="entry name" value="HTH_24"/>
    <property type="match status" value="1"/>
</dbReference>
<dbReference type="KEGG" id="aagg:ETAA8_20100"/>
<dbReference type="Proteomes" id="UP000315017">
    <property type="component" value="Chromosome"/>
</dbReference>
<dbReference type="AlphaFoldDB" id="A0A517Y9M7"/>
<dbReference type="Gene3D" id="1.10.10.10">
    <property type="entry name" value="Winged helix-like DNA-binding domain superfamily/Winged helix DNA-binding domain"/>
    <property type="match status" value="1"/>
</dbReference>
<name>A0A517Y9M7_9BACT</name>
<dbReference type="GO" id="GO:0006355">
    <property type="term" value="P:regulation of DNA-templated transcription"/>
    <property type="evidence" value="ECO:0007669"/>
    <property type="project" value="UniProtKB-ARBA"/>
</dbReference>
<dbReference type="InterPro" id="IPR036390">
    <property type="entry name" value="WH_DNA-bd_sf"/>
</dbReference>
<dbReference type="OrthoDB" id="259423at2"/>
<sequence length="246" mass="26592">MTTTPETSDLQVLDLLRKNSAMSVSQLISSTGVTATAVRQRLTRLLKQGLIERAANPGSRGRPSHKYTLTDLGRRSAGANFADLAVALWQEVRDIKDQEIRRGLLKRLSKRMAESYAEQIQGNSIGERMESLAELFSARQIPFDVKHIPSAAVQPHNERSLPVLSAHACPYPALAEQDQSICALEKMMFSELLGENVKLASCRLNGDHCCTFEPAGGHSSAAISTTSISQSISPGPLVEVPAAAVS</sequence>
<accession>A0A517Y9M7</accession>
<dbReference type="InterPro" id="IPR011991">
    <property type="entry name" value="ArsR-like_HTH"/>
</dbReference>
<dbReference type="CDD" id="cd00090">
    <property type="entry name" value="HTH_ARSR"/>
    <property type="match status" value="1"/>
</dbReference>
<evidence type="ECO:0000313" key="1">
    <source>
        <dbReference type="EMBL" id="QDU26926.1"/>
    </source>
</evidence>
<organism evidence="1 2">
    <name type="scientific">Anatilimnocola aggregata</name>
    <dbReference type="NCBI Taxonomy" id="2528021"/>
    <lineage>
        <taxon>Bacteria</taxon>
        <taxon>Pseudomonadati</taxon>
        <taxon>Planctomycetota</taxon>
        <taxon>Planctomycetia</taxon>
        <taxon>Pirellulales</taxon>
        <taxon>Pirellulaceae</taxon>
        <taxon>Anatilimnocola</taxon>
    </lineage>
</organism>
<keyword evidence="2" id="KW-1185">Reference proteome</keyword>